<dbReference type="InterPro" id="IPR045344">
    <property type="entry name" value="C-JID"/>
</dbReference>
<reference evidence="5" key="1">
    <citation type="journal article" date="2021" name="Front. Plant Sci.">
        <title>Chromosome-Scale Genome Assembly for Chinese Sour Jujube and Insights Into Its Genome Evolution and Domestication Signature.</title>
        <authorList>
            <person name="Shen L.-Y."/>
            <person name="Luo H."/>
            <person name="Wang X.-L."/>
            <person name="Wang X.-M."/>
            <person name="Qiu X.-J."/>
            <person name="Liu H."/>
            <person name="Zhou S.-S."/>
            <person name="Jia K.-H."/>
            <person name="Nie S."/>
            <person name="Bao Y.-T."/>
            <person name="Zhang R.-G."/>
            <person name="Yun Q.-Z."/>
            <person name="Chai Y.-H."/>
            <person name="Lu J.-Y."/>
            <person name="Li Y."/>
            <person name="Zhao S.-W."/>
            <person name="Mao J.-F."/>
            <person name="Jia S.-G."/>
            <person name="Mao Y.-M."/>
        </authorList>
    </citation>
    <scope>NUCLEOTIDE SEQUENCE</scope>
    <source>
        <strain evidence="5">AT0</strain>
        <tissue evidence="5">Leaf</tissue>
    </source>
</reference>
<proteinExistence type="predicted"/>
<gene>
    <name evidence="5" type="ORF">FEM48_Zijuj11G0072100</name>
</gene>
<keyword evidence="1" id="KW-0433">Leucine-rich repeat</keyword>
<accession>A0A978UHK1</accession>
<feature type="compositionally biased region" description="Basic and acidic residues" evidence="3">
    <location>
        <begin position="521"/>
        <end position="534"/>
    </location>
</feature>
<feature type="domain" description="C-JID" evidence="4">
    <location>
        <begin position="357"/>
        <end position="487"/>
    </location>
</feature>
<organism evidence="5 6">
    <name type="scientific">Ziziphus jujuba var. spinosa</name>
    <dbReference type="NCBI Taxonomy" id="714518"/>
    <lineage>
        <taxon>Eukaryota</taxon>
        <taxon>Viridiplantae</taxon>
        <taxon>Streptophyta</taxon>
        <taxon>Embryophyta</taxon>
        <taxon>Tracheophyta</taxon>
        <taxon>Spermatophyta</taxon>
        <taxon>Magnoliopsida</taxon>
        <taxon>eudicotyledons</taxon>
        <taxon>Gunneridae</taxon>
        <taxon>Pentapetalae</taxon>
        <taxon>rosids</taxon>
        <taxon>fabids</taxon>
        <taxon>Rosales</taxon>
        <taxon>Rhamnaceae</taxon>
        <taxon>Paliureae</taxon>
        <taxon>Ziziphus</taxon>
    </lineage>
</organism>
<evidence type="ECO:0000256" key="2">
    <source>
        <dbReference type="ARBA" id="ARBA00022737"/>
    </source>
</evidence>
<evidence type="ECO:0000256" key="3">
    <source>
        <dbReference type="SAM" id="MobiDB-lite"/>
    </source>
</evidence>
<evidence type="ECO:0000256" key="1">
    <source>
        <dbReference type="ARBA" id="ARBA00022614"/>
    </source>
</evidence>
<keyword evidence="2" id="KW-0677">Repeat</keyword>
<sequence length="534" mass="61652">MNLFDEKPWVGFCLYVLLTWPDNFSDSKSPLHLDFEWRVHGDDDNETHAIVATIPIKHKLILLNMPRVYVKAMLNQLRVVSAAFRMFIPDVEVEMCGIRLVNEQDVGNVIEMITDITLSSHHFMYDEIGALEEYSSRQSNLVSQKDSLKKVLLQTRNIYNFPFKSMEEVGRPFSESSYQVIPESSRKDSSPSFINLQIVAENALKVNDPVKWHKRIEESLEQLVEFDVVITLILEGHFISLLTPFNRFSNYNLCFLQKGILDWFDGYQVGRQRIKVEIPPDINNDRSWRGIAVYVSFSVHEHPTSILDHRTNQLAEIATYCGFESENPSFAANTESIYPRKSGPDFARSMIYDSCFPPAEILDWFGHHDSGSSVTIQLPPNIYSDSSWTGLALCAYFSDFQHQEIHHNLTCQMKTEKVGVKFLHEYEITNEELKKLDGGQFMWLSYIPCLWFSDRLKHSCLIEASFACERQEISAYKCGLRLLYQHDEDEFRQTISHRMAILADSISDNLRPSTRKTGRTKQPEAEDKGKGIQE</sequence>
<dbReference type="EMBL" id="JAEACU010000011">
    <property type="protein sequence ID" value="KAH7514282.1"/>
    <property type="molecule type" value="Genomic_DNA"/>
</dbReference>
<evidence type="ECO:0000259" key="4">
    <source>
        <dbReference type="Pfam" id="PF20160"/>
    </source>
</evidence>
<evidence type="ECO:0000313" key="5">
    <source>
        <dbReference type="EMBL" id="KAH7514282.1"/>
    </source>
</evidence>
<feature type="region of interest" description="Disordered" evidence="3">
    <location>
        <begin position="509"/>
        <end position="534"/>
    </location>
</feature>
<name>A0A978UHK1_ZIZJJ</name>
<evidence type="ECO:0000313" key="6">
    <source>
        <dbReference type="Proteomes" id="UP000813462"/>
    </source>
</evidence>
<dbReference type="Proteomes" id="UP000813462">
    <property type="component" value="Unassembled WGS sequence"/>
</dbReference>
<dbReference type="Pfam" id="PF20160">
    <property type="entry name" value="C-JID"/>
    <property type="match status" value="1"/>
</dbReference>
<dbReference type="AlphaFoldDB" id="A0A978UHK1"/>
<protein>
    <recommendedName>
        <fullName evidence="4">C-JID domain-containing protein</fullName>
    </recommendedName>
</protein>
<comment type="caution">
    <text evidence="5">The sequence shown here is derived from an EMBL/GenBank/DDBJ whole genome shotgun (WGS) entry which is preliminary data.</text>
</comment>